<evidence type="ECO:0000256" key="9">
    <source>
        <dbReference type="PROSITE-ProRule" id="PRU00090"/>
    </source>
</evidence>
<dbReference type="AlphaFoldDB" id="T1E1E8"/>
<dbReference type="PANTHER" id="PTHR11309">
    <property type="entry name" value="FRIZZLED"/>
    <property type="match status" value="1"/>
</dbReference>
<dbReference type="InterPro" id="IPR020067">
    <property type="entry name" value="Frizzled_dom"/>
</dbReference>
<evidence type="ECO:0000256" key="7">
    <source>
        <dbReference type="ARBA" id="ARBA00023157"/>
    </source>
</evidence>
<feature type="disulfide bond" evidence="9">
    <location>
        <begin position="89"/>
        <end position="127"/>
    </location>
</feature>
<evidence type="ECO:0000256" key="10">
    <source>
        <dbReference type="SAM" id="MobiDB-lite"/>
    </source>
</evidence>
<dbReference type="Pfam" id="PF01392">
    <property type="entry name" value="Fz"/>
    <property type="match status" value="1"/>
</dbReference>
<feature type="transmembrane region" description="Helical" evidence="11">
    <location>
        <begin position="380"/>
        <end position="405"/>
    </location>
</feature>
<reference evidence="15" key="1">
    <citation type="submission" date="2013-06" db="EMBL/GenBank/DDBJ databases">
        <title>Reactivating head regrowth in a regeneration deficient planarian species.</title>
        <authorList>
            <person name="Liu S.-Y."/>
            <person name="Brandl H."/>
            <person name="Henry I."/>
            <person name="Rink J."/>
        </authorList>
    </citation>
    <scope>NUCLEOTIDE SEQUENCE</scope>
</reference>
<evidence type="ECO:0000256" key="8">
    <source>
        <dbReference type="ARBA" id="ARBA00023170"/>
    </source>
</evidence>
<dbReference type="PROSITE" id="PS50038">
    <property type="entry name" value="FZ"/>
    <property type="match status" value="1"/>
</dbReference>
<dbReference type="Gene3D" id="1.10.2000.10">
    <property type="entry name" value="Frizzled cysteine-rich domain"/>
    <property type="match status" value="1"/>
</dbReference>
<evidence type="ECO:0000256" key="5">
    <source>
        <dbReference type="ARBA" id="ARBA00022989"/>
    </source>
</evidence>
<comment type="caution">
    <text evidence="9">Lacks conserved residue(s) required for the propagation of feature annotation.</text>
</comment>
<protein>
    <submittedName>
        <fullName evidence="15">Fzd-4-4</fullName>
    </submittedName>
</protein>
<feature type="transmembrane region" description="Helical" evidence="11">
    <location>
        <begin position="246"/>
        <end position="266"/>
    </location>
</feature>
<keyword evidence="5 11" id="KW-1133">Transmembrane helix</keyword>
<feature type="disulfide bond" evidence="9">
    <location>
        <begin position="52"/>
        <end position="98"/>
    </location>
</feature>
<keyword evidence="6 11" id="KW-0472">Membrane</keyword>
<dbReference type="EMBL" id="GAKU01000025">
    <property type="protein sequence ID" value="JAA92612.1"/>
    <property type="molecule type" value="mRNA"/>
</dbReference>
<dbReference type="Gene3D" id="1.20.1070.10">
    <property type="entry name" value="Rhodopsin 7-helix transmembrane proteins"/>
    <property type="match status" value="1"/>
</dbReference>
<dbReference type="InterPro" id="IPR015526">
    <property type="entry name" value="Frizzled/SFRP"/>
</dbReference>
<dbReference type="SMART" id="SM00063">
    <property type="entry name" value="FRI"/>
    <property type="match status" value="1"/>
</dbReference>
<evidence type="ECO:0000256" key="2">
    <source>
        <dbReference type="ARBA" id="ARBA00008077"/>
    </source>
</evidence>
<evidence type="ECO:0000256" key="12">
    <source>
        <dbReference type="SAM" id="SignalP"/>
    </source>
</evidence>
<feature type="domain" description="G-protein coupled receptors family 2 profile 2" evidence="14">
    <location>
        <begin position="210"/>
        <end position="495"/>
    </location>
</feature>
<keyword evidence="7 9" id="KW-1015">Disulfide bond</keyword>
<feature type="transmembrane region" description="Helical" evidence="11">
    <location>
        <begin position="310"/>
        <end position="327"/>
    </location>
</feature>
<feature type="disulfide bond" evidence="9">
    <location>
        <begin position="120"/>
        <end position="144"/>
    </location>
</feature>
<dbReference type="InterPro" id="IPR000539">
    <property type="entry name" value="Frizzled/Smoothened_7TM"/>
</dbReference>
<dbReference type="PRINTS" id="PR00489">
    <property type="entry name" value="FRIZZLED"/>
</dbReference>
<feature type="transmembrane region" description="Helical" evidence="11">
    <location>
        <begin position="469"/>
        <end position="488"/>
    </location>
</feature>
<keyword evidence="4 11" id="KW-0812">Transmembrane</keyword>
<feature type="signal peptide" evidence="12">
    <location>
        <begin position="1"/>
        <end position="21"/>
    </location>
</feature>
<dbReference type="GO" id="GO:0005615">
    <property type="term" value="C:extracellular space"/>
    <property type="evidence" value="ECO:0007669"/>
    <property type="project" value="TreeGrafter"/>
</dbReference>
<dbReference type="Pfam" id="PF01534">
    <property type="entry name" value="Frizzled"/>
    <property type="match status" value="1"/>
</dbReference>
<evidence type="ECO:0000256" key="1">
    <source>
        <dbReference type="ARBA" id="ARBA00004141"/>
    </source>
</evidence>
<dbReference type="GO" id="GO:0035567">
    <property type="term" value="P:non-canonical Wnt signaling pathway"/>
    <property type="evidence" value="ECO:0007669"/>
    <property type="project" value="TreeGrafter"/>
</dbReference>
<name>T1E1E8_9PLAT</name>
<dbReference type="SMART" id="SM01330">
    <property type="entry name" value="Frizzled"/>
    <property type="match status" value="1"/>
</dbReference>
<dbReference type="GO" id="GO:0004888">
    <property type="term" value="F:transmembrane signaling receptor activity"/>
    <property type="evidence" value="ECO:0007669"/>
    <property type="project" value="InterPro"/>
</dbReference>
<evidence type="ECO:0000256" key="4">
    <source>
        <dbReference type="ARBA" id="ARBA00022692"/>
    </source>
</evidence>
<dbReference type="GO" id="GO:0016020">
    <property type="term" value="C:membrane"/>
    <property type="evidence" value="ECO:0007669"/>
    <property type="project" value="UniProtKB-SubCell"/>
</dbReference>
<evidence type="ECO:0000256" key="6">
    <source>
        <dbReference type="ARBA" id="ARBA00023136"/>
    </source>
</evidence>
<evidence type="ECO:0000256" key="3">
    <source>
        <dbReference type="ARBA" id="ARBA00022473"/>
    </source>
</evidence>
<feature type="transmembrane region" description="Helical" evidence="11">
    <location>
        <begin position="425"/>
        <end position="449"/>
    </location>
</feature>
<dbReference type="PANTHER" id="PTHR11309:SF99">
    <property type="entry name" value="FRIZZLED-4"/>
    <property type="match status" value="1"/>
</dbReference>
<organism evidence="15">
    <name type="scientific">Dendrocoelum lacteum</name>
    <dbReference type="NCBI Taxonomy" id="27895"/>
    <lineage>
        <taxon>Eukaryota</taxon>
        <taxon>Metazoa</taxon>
        <taxon>Spiralia</taxon>
        <taxon>Lophotrochozoa</taxon>
        <taxon>Platyhelminthes</taxon>
        <taxon>Rhabditophora</taxon>
        <taxon>Seriata</taxon>
        <taxon>Tricladida</taxon>
        <taxon>Continenticola</taxon>
        <taxon>Planarioidea</taxon>
        <taxon>Dendrocoelidae</taxon>
        <taxon>Dendrocoelum</taxon>
    </lineage>
</organism>
<proteinExistence type="evidence at transcript level"/>
<evidence type="ECO:0000259" key="14">
    <source>
        <dbReference type="PROSITE" id="PS50261"/>
    </source>
</evidence>
<sequence length="581" mass="66700">MKSEKMILFYSIIFFSQLIFSLKSDNARYPRNVWDPIQTKKCQPKRIIVQECQHLFYNFTAMPNLINHETQIEAQTQLLTFQSLIKYKCSAKLLFFLCAVYIPMCDPNSHYLIGPCRPLCEEVRDSCEKIMKPFSLSWPVNLNCSRFPKSNTEGSMCMVGPGPSEKVEEVKVNCEKMKNPSSFVYINRTQKCVPKCMANILFNSDDKYIAKIWLAVLSSLCFISSMFTILTFLINTDRFKYPERPVIFLAVCYSLYSVSHFIRLLHNRKGSSCNRDPVTGQYILTQEGLENTMCAIIFLLNYFFAIASQIWWVILTLTWLLAAGFKWSEEAIYQRSGYFHLFAWLISSLLTVSVLVLRSVDADELLGLCSVGQQTASSLLIFVIIPNIIFLVIGCMFLLSGLIALVRVRRHVKNDGIKTDKLEILMVRIGLFSVLFLIPSSTVLACNIYEYVNKDFWLTSGTTPNIEIFMLKIFMASVVGITSGVWVWSIKTLDSWKWFFVVKLCRRQPSRSVIENKKNNFNKTIGYMPATSRENIALEANNNRNCWSGNMQKIPLQEFSSSGYTHPQTSSNGEYKTEINM</sequence>
<keyword evidence="3" id="KW-0217">Developmental protein</keyword>
<keyword evidence="8" id="KW-0675">Receptor</keyword>
<feature type="domain" description="FZ" evidence="13">
    <location>
        <begin position="37"/>
        <end position="160"/>
    </location>
</feature>
<dbReference type="InterPro" id="IPR036790">
    <property type="entry name" value="Frizzled_dom_sf"/>
</dbReference>
<feature type="region of interest" description="Disordered" evidence="10">
    <location>
        <begin position="560"/>
        <end position="581"/>
    </location>
</feature>
<dbReference type="PROSITE" id="PS50261">
    <property type="entry name" value="G_PROTEIN_RECEP_F2_4"/>
    <property type="match status" value="1"/>
</dbReference>
<dbReference type="GO" id="GO:0017147">
    <property type="term" value="F:Wnt-protein binding"/>
    <property type="evidence" value="ECO:0007669"/>
    <property type="project" value="TreeGrafter"/>
</dbReference>
<dbReference type="GO" id="GO:0060070">
    <property type="term" value="P:canonical Wnt signaling pathway"/>
    <property type="evidence" value="ECO:0007669"/>
    <property type="project" value="TreeGrafter"/>
</dbReference>
<comment type="similarity">
    <text evidence="2">Belongs to the G-protein coupled receptor Fz/Smo family.</text>
</comment>
<evidence type="ECO:0000313" key="15">
    <source>
        <dbReference type="EMBL" id="JAA92612.1"/>
    </source>
</evidence>
<feature type="chain" id="PRO_5004575149" evidence="12">
    <location>
        <begin position="22"/>
        <end position="581"/>
    </location>
</feature>
<dbReference type="InterPro" id="IPR017981">
    <property type="entry name" value="GPCR_2-like_7TM"/>
</dbReference>
<feature type="disulfide bond" evidence="9">
    <location>
        <begin position="116"/>
        <end position="157"/>
    </location>
</feature>
<accession>T1E1E8</accession>
<evidence type="ECO:0000259" key="13">
    <source>
        <dbReference type="PROSITE" id="PS50038"/>
    </source>
</evidence>
<comment type="subcellular location">
    <subcellularLocation>
        <location evidence="1">Membrane</location>
        <topology evidence="1">Multi-pass membrane protein</topology>
    </subcellularLocation>
</comment>
<dbReference type="SUPFAM" id="SSF63501">
    <property type="entry name" value="Frizzled cysteine-rich domain"/>
    <property type="match status" value="1"/>
</dbReference>
<evidence type="ECO:0000256" key="11">
    <source>
        <dbReference type="SAM" id="Phobius"/>
    </source>
</evidence>
<keyword evidence="12" id="KW-0732">Signal</keyword>
<feature type="transmembrane region" description="Helical" evidence="11">
    <location>
        <begin position="339"/>
        <end position="360"/>
    </location>
</feature>
<feature type="transmembrane region" description="Helical" evidence="11">
    <location>
        <begin position="212"/>
        <end position="234"/>
    </location>
</feature>